<dbReference type="InParanoid" id="A0A7R8UTA0"/>
<dbReference type="InterPro" id="IPR050332">
    <property type="entry name" value="GPCR_2"/>
</dbReference>
<reference evidence="7 8" key="1">
    <citation type="submission" date="2020-11" db="EMBL/GenBank/DDBJ databases">
        <authorList>
            <person name="Wallbank WR R."/>
            <person name="Pardo Diaz C."/>
            <person name="Kozak K."/>
            <person name="Martin S."/>
            <person name="Jiggins C."/>
            <person name="Moest M."/>
            <person name="Warren A I."/>
            <person name="Generalovic N T."/>
            <person name="Byers J.R.P. K."/>
            <person name="Montejo-Kovacevich G."/>
            <person name="Yen C E."/>
        </authorList>
    </citation>
    <scope>NUCLEOTIDE SEQUENCE [LARGE SCALE GENOMIC DNA]</scope>
</reference>
<dbReference type="PANTHER" id="PTHR45620">
    <property type="entry name" value="PDF RECEPTOR-LIKE PROTEIN-RELATED"/>
    <property type="match status" value="1"/>
</dbReference>
<dbReference type="OrthoDB" id="9972904at2759"/>
<dbReference type="InterPro" id="IPR036445">
    <property type="entry name" value="GPCR_2_extracell_dom_sf"/>
</dbReference>
<name>A0A7R8UTA0_HERIL</name>
<dbReference type="Proteomes" id="UP000594454">
    <property type="component" value="Chromosome 4"/>
</dbReference>
<dbReference type="InterPro" id="IPR018499">
    <property type="entry name" value="Tetraspanin/Peripherin"/>
</dbReference>
<feature type="transmembrane region" description="Helical" evidence="5">
    <location>
        <begin position="260"/>
        <end position="277"/>
    </location>
</feature>
<protein>
    <recommendedName>
        <fullName evidence="6">G-protein coupled receptors family 2 profile 1 domain-containing protein</fullName>
    </recommendedName>
</protein>
<dbReference type="GO" id="GO:0005886">
    <property type="term" value="C:plasma membrane"/>
    <property type="evidence" value="ECO:0007669"/>
    <property type="project" value="TreeGrafter"/>
</dbReference>
<evidence type="ECO:0000259" key="6">
    <source>
        <dbReference type="PROSITE" id="PS50227"/>
    </source>
</evidence>
<proteinExistence type="predicted"/>
<dbReference type="Gene3D" id="1.10.1450.10">
    <property type="entry name" value="Tetraspanin"/>
    <property type="match status" value="1"/>
</dbReference>
<evidence type="ECO:0000256" key="3">
    <source>
        <dbReference type="ARBA" id="ARBA00022989"/>
    </source>
</evidence>
<dbReference type="Pfam" id="PF02793">
    <property type="entry name" value="HRM"/>
    <property type="match status" value="1"/>
</dbReference>
<dbReference type="PROSITE" id="PS00649">
    <property type="entry name" value="G_PROTEIN_RECEP_F2_1"/>
    <property type="match status" value="1"/>
</dbReference>
<keyword evidence="8" id="KW-1185">Reference proteome</keyword>
<dbReference type="InterPro" id="IPR008952">
    <property type="entry name" value="Tetraspanin_EC2_sf"/>
</dbReference>
<keyword evidence="4 5" id="KW-0472">Membrane</keyword>
<evidence type="ECO:0000313" key="8">
    <source>
        <dbReference type="Proteomes" id="UP000594454"/>
    </source>
</evidence>
<dbReference type="AlphaFoldDB" id="A0A7R8UTA0"/>
<feature type="transmembrane region" description="Helical" evidence="5">
    <location>
        <begin position="227"/>
        <end position="248"/>
    </location>
</feature>
<accession>A0A7R8UTA0</accession>
<dbReference type="EMBL" id="LR899012">
    <property type="protein sequence ID" value="CAD7086661.1"/>
    <property type="molecule type" value="Genomic_DNA"/>
</dbReference>
<sequence length="384" mass="43393">MVPALSSETASPTAAIAAAIEAIDDTLNHVRIHSYNSTPLTTTTLGATTASTNASTHTTAPLANASCAAQYENYSVPKIGLYCNWTFDSILCWPPTPAGEVVYQRCPQGNGVDTTKFAERRCGLDGRWEGKSNITSPENSNGWTNYTPCFPPEVQDLLNRLYAGGNEDIVSLQEYCDALLNPSGIRGYFVYSKTTKMFSKFPLSLVFVLILYVGLRIFLLYLEFDLTVTRCVIELIRLLVSGIIVVLMENLNKNQNKYQSYVIFFLLTLPDMIYNVHQFQVYRYGKLLRIFEYYPNNRNHVDDIQKQFKCCGLTSYKEYANWGLPVPTSCKRSDELMDFYKDGCLNQISKLSSLKQLTLFSSIGLALMFYLVHLVTLIKENQRR</sequence>
<gene>
    <name evidence="7" type="ORF">HERILL_LOCUS9418</name>
</gene>
<organism evidence="7 8">
    <name type="scientific">Hermetia illucens</name>
    <name type="common">Black soldier fly</name>
    <dbReference type="NCBI Taxonomy" id="343691"/>
    <lineage>
        <taxon>Eukaryota</taxon>
        <taxon>Metazoa</taxon>
        <taxon>Ecdysozoa</taxon>
        <taxon>Arthropoda</taxon>
        <taxon>Hexapoda</taxon>
        <taxon>Insecta</taxon>
        <taxon>Pterygota</taxon>
        <taxon>Neoptera</taxon>
        <taxon>Endopterygota</taxon>
        <taxon>Diptera</taxon>
        <taxon>Brachycera</taxon>
        <taxon>Stratiomyomorpha</taxon>
        <taxon>Stratiomyidae</taxon>
        <taxon>Hermetiinae</taxon>
        <taxon>Hermetia</taxon>
    </lineage>
</organism>
<dbReference type="CDD" id="cd03127">
    <property type="entry name" value="tetraspanin_LEL"/>
    <property type="match status" value="1"/>
</dbReference>
<dbReference type="InterPro" id="IPR017983">
    <property type="entry name" value="GPCR_2_secretin-like_CS"/>
</dbReference>
<dbReference type="SMART" id="SM00008">
    <property type="entry name" value="HormR"/>
    <property type="match status" value="1"/>
</dbReference>
<feature type="transmembrane region" description="Helical" evidence="5">
    <location>
        <begin position="359"/>
        <end position="378"/>
    </location>
</feature>
<evidence type="ECO:0000256" key="2">
    <source>
        <dbReference type="ARBA" id="ARBA00022692"/>
    </source>
</evidence>
<keyword evidence="2 5" id="KW-0812">Transmembrane</keyword>
<dbReference type="GO" id="GO:0007188">
    <property type="term" value="P:adenylate cyclase-modulating G protein-coupled receptor signaling pathway"/>
    <property type="evidence" value="ECO:0007669"/>
    <property type="project" value="TreeGrafter"/>
</dbReference>
<evidence type="ECO:0000313" key="7">
    <source>
        <dbReference type="EMBL" id="CAD7086661.1"/>
    </source>
</evidence>
<dbReference type="Pfam" id="PF00335">
    <property type="entry name" value="Tetraspanin"/>
    <property type="match status" value="1"/>
</dbReference>
<dbReference type="Gene3D" id="4.10.1240.10">
    <property type="entry name" value="GPCR, family 2, extracellular hormone receptor domain"/>
    <property type="match status" value="1"/>
</dbReference>
<feature type="domain" description="G-protein coupled receptors family 2 profile 1" evidence="6">
    <location>
        <begin position="66"/>
        <end position="153"/>
    </location>
</feature>
<comment type="subcellular location">
    <subcellularLocation>
        <location evidence="1">Membrane</location>
        <topology evidence="1">Multi-pass membrane protein</topology>
    </subcellularLocation>
</comment>
<dbReference type="PROSITE" id="PS50227">
    <property type="entry name" value="G_PROTEIN_RECEP_F2_3"/>
    <property type="match status" value="1"/>
</dbReference>
<dbReference type="SUPFAM" id="SSF48652">
    <property type="entry name" value="Tetraspanin"/>
    <property type="match status" value="1"/>
</dbReference>
<dbReference type="PANTHER" id="PTHR45620:SF17">
    <property type="entry name" value="PDF RECEPTOR"/>
    <property type="match status" value="1"/>
</dbReference>
<keyword evidence="3 5" id="KW-1133">Transmembrane helix</keyword>
<dbReference type="GO" id="GO:0008528">
    <property type="term" value="F:G protein-coupled peptide receptor activity"/>
    <property type="evidence" value="ECO:0007669"/>
    <property type="project" value="TreeGrafter"/>
</dbReference>
<evidence type="ECO:0000256" key="1">
    <source>
        <dbReference type="ARBA" id="ARBA00004141"/>
    </source>
</evidence>
<feature type="transmembrane region" description="Helical" evidence="5">
    <location>
        <begin position="201"/>
        <end position="221"/>
    </location>
</feature>
<dbReference type="InterPro" id="IPR001879">
    <property type="entry name" value="GPCR_2_extracellular_dom"/>
</dbReference>
<evidence type="ECO:0000256" key="5">
    <source>
        <dbReference type="SAM" id="Phobius"/>
    </source>
</evidence>
<dbReference type="SUPFAM" id="SSF111418">
    <property type="entry name" value="Hormone receptor domain"/>
    <property type="match status" value="1"/>
</dbReference>
<evidence type="ECO:0000256" key="4">
    <source>
        <dbReference type="ARBA" id="ARBA00023136"/>
    </source>
</evidence>